<dbReference type="PRINTS" id="PR00364">
    <property type="entry name" value="DISEASERSIST"/>
</dbReference>
<dbReference type="SUPFAM" id="SSF52058">
    <property type="entry name" value="L domain-like"/>
    <property type="match status" value="1"/>
</dbReference>
<dbReference type="PANTHER" id="PTHR36766">
    <property type="entry name" value="PLANT BROAD-SPECTRUM MILDEW RESISTANCE PROTEIN RPW8"/>
    <property type="match status" value="1"/>
</dbReference>
<dbReference type="Pfam" id="PF00931">
    <property type="entry name" value="NB-ARC"/>
    <property type="match status" value="1"/>
</dbReference>
<dbReference type="InterPro" id="IPR027417">
    <property type="entry name" value="P-loop_NTPase"/>
</dbReference>
<dbReference type="Gene3D" id="3.40.50.300">
    <property type="entry name" value="P-loop containing nucleotide triphosphate hydrolases"/>
    <property type="match status" value="1"/>
</dbReference>
<dbReference type="PANTHER" id="PTHR36766:SF61">
    <property type="entry name" value="NB-ARC DOMAIN DISEASE RESISTANCE PROTEIN"/>
    <property type="match status" value="1"/>
</dbReference>
<evidence type="ECO:0000259" key="6">
    <source>
        <dbReference type="Pfam" id="PF18052"/>
    </source>
</evidence>
<dbReference type="Pfam" id="PF23598">
    <property type="entry name" value="LRR_14"/>
    <property type="match status" value="1"/>
</dbReference>
<dbReference type="GO" id="GO:0005524">
    <property type="term" value="F:ATP binding"/>
    <property type="evidence" value="ECO:0007669"/>
    <property type="project" value="UniProtKB-KW"/>
</dbReference>
<evidence type="ECO:0000313" key="8">
    <source>
        <dbReference type="EMBL" id="SPC81725.1"/>
    </source>
</evidence>
<gene>
    <name evidence="8" type="ORF">FSB_LOCUS9607</name>
</gene>
<evidence type="ECO:0000259" key="7">
    <source>
        <dbReference type="Pfam" id="PF23598"/>
    </source>
</evidence>
<dbReference type="AlphaFoldDB" id="A0A2N9F3Q4"/>
<dbReference type="Gene3D" id="3.80.10.10">
    <property type="entry name" value="Ribonuclease Inhibitor"/>
    <property type="match status" value="2"/>
</dbReference>
<keyword evidence="1" id="KW-0677">Repeat</keyword>
<evidence type="ECO:0000259" key="5">
    <source>
        <dbReference type="Pfam" id="PF00931"/>
    </source>
</evidence>
<keyword evidence="2" id="KW-0547">Nucleotide-binding</keyword>
<dbReference type="InterPro" id="IPR041118">
    <property type="entry name" value="Rx_N"/>
</dbReference>
<dbReference type="Pfam" id="PF18052">
    <property type="entry name" value="Rx_N"/>
    <property type="match status" value="1"/>
</dbReference>
<dbReference type="Gene3D" id="1.20.5.4130">
    <property type="match status" value="1"/>
</dbReference>
<dbReference type="GO" id="GO:0051707">
    <property type="term" value="P:response to other organism"/>
    <property type="evidence" value="ECO:0007669"/>
    <property type="project" value="UniProtKB-ARBA"/>
</dbReference>
<feature type="domain" description="Disease resistance R13L4/SHOC-2-like LRR" evidence="7">
    <location>
        <begin position="397"/>
        <end position="577"/>
    </location>
</feature>
<dbReference type="SUPFAM" id="SSF52540">
    <property type="entry name" value="P-loop containing nucleoside triphosphate hydrolases"/>
    <property type="match status" value="1"/>
</dbReference>
<keyword evidence="3" id="KW-0611">Plant defense</keyword>
<dbReference type="GO" id="GO:0043531">
    <property type="term" value="F:ADP binding"/>
    <property type="evidence" value="ECO:0007669"/>
    <property type="project" value="InterPro"/>
</dbReference>
<proteinExistence type="predicted"/>
<protein>
    <recommendedName>
        <fullName evidence="9">Rx N-terminal domain-containing protein</fullName>
    </recommendedName>
</protein>
<dbReference type="GO" id="GO:0006952">
    <property type="term" value="P:defense response"/>
    <property type="evidence" value="ECO:0007669"/>
    <property type="project" value="UniProtKB-KW"/>
</dbReference>
<dbReference type="InterPro" id="IPR055414">
    <property type="entry name" value="LRR_R13L4/SHOC2-like"/>
</dbReference>
<reference evidence="8" key="1">
    <citation type="submission" date="2018-02" db="EMBL/GenBank/DDBJ databases">
        <authorList>
            <person name="Cohen D.B."/>
            <person name="Kent A.D."/>
        </authorList>
    </citation>
    <scope>NUCLEOTIDE SEQUENCE</scope>
</reference>
<evidence type="ECO:0000256" key="2">
    <source>
        <dbReference type="ARBA" id="ARBA00022741"/>
    </source>
</evidence>
<evidence type="ECO:0000256" key="4">
    <source>
        <dbReference type="ARBA" id="ARBA00022840"/>
    </source>
</evidence>
<evidence type="ECO:0008006" key="9">
    <source>
        <dbReference type="Google" id="ProtNLM"/>
    </source>
</evidence>
<feature type="domain" description="NB-ARC" evidence="5">
    <location>
        <begin position="222"/>
        <end position="309"/>
    </location>
</feature>
<feature type="domain" description="Disease resistance N-terminal" evidence="6">
    <location>
        <begin position="63"/>
        <end position="150"/>
    </location>
</feature>
<evidence type="ECO:0000256" key="3">
    <source>
        <dbReference type="ARBA" id="ARBA00022821"/>
    </source>
</evidence>
<sequence length="1040" mass="118818">MACIHMKSQGTKLVTIYSTGSQFTPLQRQHSHLTMSQQPQLLPSSTTKNMTKNMTKLAFSVAEKVIEKLGSLVYQEISLAQNIKSDLKKLKLIMTNVKDVLLDAEQKQTEKEGLRDWLAELKDILHDFIDVLDEFDCEDLRRQVVKTHGSTGKKVRRFLSSSNPLAFRFKMGHRIKEIREKLEELAKVRDQFHLEERLDDKRVVEREMTHSFVRDSDVIGRDDDKEKIIDLLMHPGDDGTVPVISIVGIGGLGKTTLAQWVYNDERIAKMFSSRIWVCVSEEFTVLKLAKKILKSAGGEISENMSMDEVQRCLRRSKIVVTTRSHNVAKVMATEHIHDLKGLPEDVCLSLFLRWAFNKGEEEKHPKLVEIGKEIVKKCSGVPLALDLRFSTLEALPSSIGTLKHLRYLNLKENKHIKKLPNSICDLQNLETLILYGCDELEELPRDIRKMVSIKYFWITTKQTCLPTNEIMSMCSLRDLFFYNCPGLESFPEGIQRLTALRRLRFSCCESLISLPQGLKHLTALESLLIWACEKINLMEVEDYPTRLRSFGIIDLRKLVALPQWLIQSATTLQFLWIYHCENLAALPEWLPNLTSLQKLQIGYCPKLSSLPEGMGRLTALRELKIEYCGELSNNCERELCWANGCGGLAVEDSHLWRRVIAAKYGLEWGGWYSKSYRGTHGCGLWKSISLGWDGFLKHIEFSAGRGDRIRFWYDKWCGETPLKDLFPLLFGCATNRNASIESVVSRPSSSTSSEWNISFIIDFNDWELPVVAAFFQFLHPLLPRHDRMDSMVWKLRHSGQFDVSSFYSALQGSNRMQFPWKGIWGVKAPHRISFFIWTAARGDHLLLHCETVSALWSFILQTFRINWVIPAKVAALVPQCELDHILGGTFQDDRPAVEVYTLSSGEWRMVTAALPPICIVNRFEAQVFVNGAIHWLAFRRTGGGVNHQLDILVMKEYGVASSWTKVLPVQGPGEVIPRAIGFRRNGKVVLKMDEKKLTSQDIETQEKKDLRITSYIYTFVDSYVESLVLLDKVANGAVTY</sequence>
<organism evidence="8">
    <name type="scientific">Fagus sylvatica</name>
    <name type="common">Beechnut</name>
    <dbReference type="NCBI Taxonomy" id="28930"/>
    <lineage>
        <taxon>Eukaryota</taxon>
        <taxon>Viridiplantae</taxon>
        <taxon>Streptophyta</taxon>
        <taxon>Embryophyta</taxon>
        <taxon>Tracheophyta</taxon>
        <taxon>Spermatophyta</taxon>
        <taxon>Magnoliopsida</taxon>
        <taxon>eudicotyledons</taxon>
        <taxon>Gunneridae</taxon>
        <taxon>Pentapetalae</taxon>
        <taxon>rosids</taxon>
        <taxon>fabids</taxon>
        <taxon>Fagales</taxon>
        <taxon>Fagaceae</taxon>
        <taxon>Fagus</taxon>
    </lineage>
</organism>
<keyword evidence="4" id="KW-0067">ATP-binding</keyword>
<name>A0A2N9F3Q4_FAGSY</name>
<accession>A0A2N9F3Q4</accession>
<dbReference type="InterPro" id="IPR032675">
    <property type="entry name" value="LRR_dom_sf"/>
</dbReference>
<evidence type="ECO:0000256" key="1">
    <source>
        <dbReference type="ARBA" id="ARBA00022737"/>
    </source>
</evidence>
<dbReference type="InterPro" id="IPR002182">
    <property type="entry name" value="NB-ARC"/>
</dbReference>
<dbReference type="EMBL" id="OIVN01000534">
    <property type="protein sequence ID" value="SPC81725.1"/>
    <property type="molecule type" value="Genomic_DNA"/>
</dbReference>